<name>A0A914W934_9BILA</name>
<evidence type="ECO:0000313" key="4">
    <source>
        <dbReference type="Proteomes" id="UP000887566"/>
    </source>
</evidence>
<dbReference type="PANTHER" id="PTHR14215:SF0">
    <property type="entry name" value="WH2 DOMAIN-CONTAINING PROTEIN"/>
    <property type="match status" value="1"/>
</dbReference>
<feature type="compositionally biased region" description="Low complexity" evidence="3">
    <location>
        <begin position="335"/>
        <end position="344"/>
    </location>
</feature>
<feature type="compositionally biased region" description="Basic and acidic residues" evidence="3">
    <location>
        <begin position="245"/>
        <end position="264"/>
    </location>
</feature>
<organism evidence="4 5">
    <name type="scientific">Plectus sambesii</name>
    <dbReference type="NCBI Taxonomy" id="2011161"/>
    <lineage>
        <taxon>Eukaryota</taxon>
        <taxon>Metazoa</taxon>
        <taxon>Ecdysozoa</taxon>
        <taxon>Nematoda</taxon>
        <taxon>Chromadorea</taxon>
        <taxon>Plectida</taxon>
        <taxon>Plectina</taxon>
        <taxon>Plectoidea</taxon>
        <taxon>Plectidae</taxon>
        <taxon>Plectus</taxon>
    </lineage>
</organism>
<reference evidence="5" key="1">
    <citation type="submission" date="2022-11" db="UniProtKB">
        <authorList>
            <consortium name="WormBaseParasite"/>
        </authorList>
    </citation>
    <scope>IDENTIFICATION</scope>
</reference>
<feature type="compositionally biased region" description="Polar residues" evidence="3">
    <location>
        <begin position="410"/>
        <end position="425"/>
    </location>
</feature>
<feature type="region of interest" description="Disordered" evidence="3">
    <location>
        <begin position="400"/>
        <end position="452"/>
    </location>
</feature>
<dbReference type="AlphaFoldDB" id="A0A914W934"/>
<evidence type="ECO:0000256" key="2">
    <source>
        <dbReference type="SAM" id="Coils"/>
    </source>
</evidence>
<accession>A0A914W934</accession>
<feature type="compositionally biased region" description="Polar residues" evidence="3">
    <location>
        <begin position="313"/>
        <end position="322"/>
    </location>
</feature>
<proteinExistence type="inferred from homology"/>
<dbReference type="PANTHER" id="PTHR14215">
    <property type="entry name" value="PROTEIN OF UNKNOWN FUNCTION DUF729"/>
    <property type="match status" value="1"/>
</dbReference>
<dbReference type="InterPro" id="IPR007972">
    <property type="entry name" value="Mtfr1"/>
</dbReference>
<keyword evidence="4" id="KW-1185">Reference proteome</keyword>
<dbReference type="WBParaSite" id="PSAMB.scaffold344size55691.g5021.t1">
    <property type="protein sequence ID" value="PSAMB.scaffold344size55691.g5021.t1"/>
    <property type="gene ID" value="PSAMB.scaffold344size55691.g5021"/>
</dbReference>
<feature type="region of interest" description="Disordered" evidence="3">
    <location>
        <begin position="245"/>
        <end position="383"/>
    </location>
</feature>
<evidence type="ECO:0000256" key="1">
    <source>
        <dbReference type="ARBA" id="ARBA00005807"/>
    </source>
</evidence>
<keyword evidence="2" id="KW-0175">Coiled coil</keyword>
<dbReference type="Pfam" id="PF05308">
    <property type="entry name" value="Mito_fiss_reg"/>
    <property type="match status" value="1"/>
</dbReference>
<evidence type="ECO:0000256" key="3">
    <source>
        <dbReference type="SAM" id="MobiDB-lite"/>
    </source>
</evidence>
<sequence>MATESNGQTDRVGTQHGYFQQQAPRQQMAHNWAMGDDAERVAGVLEVLVDLVSFEIRRLRAGLPSVNLERRLNVLRERLLGDHRNAIRALADLLPYRPRDRVVLDLNNFYLDDEFGEADNRARVSSLVDVIEVAQTLGPLCGVRHRCEYFAMSFVSHQTRESSPDHLIDSVEAGSSCIIRNMRRQPRESTPMKGMMASVGGDASALFDETAGTSFTSDHTAKIESLEQQLTELRLQMAAIIKMKMTTESKERDEHVKMDADDGTRAQAGDDSDSVASVDSGMYQEEEVVAKPRQAAPAPPPPPPPPPPPMILQLQQPSSSSAKSDRLPAKRNEPTAASSTAESSNKPSLTEMLKGLGSVKLRKIERSPGGTPRRREASDDALAADPGAFIAAALRKKFKSVGRSSMGEESPSSGKENDLNSSWDSSPERQPPSCVPKRRKMSGLTFSPKPKP</sequence>
<protein>
    <submittedName>
        <fullName evidence="5">Mitochondrial fission regulator 2</fullName>
    </submittedName>
</protein>
<comment type="similarity">
    <text evidence="1">Belongs to the MTFR1 family.</text>
</comment>
<dbReference type="Proteomes" id="UP000887566">
    <property type="component" value="Unplaced"/>
</dbReference>
<feature type="compositionally biased region" description="Pro residues" evidence="3">
    <location>
        <begin position="297"/>
        <end position="310"/>
    </location>
</feature>
<feature type="compositionally biased region" description="Basic and acidic residues" evidence="3">
    <location>
        <begin position="323"/>
        <end position="333"/>
    </location>
</feature>
<feature type="coiled-coil region" evidence="2">
    <location>
        <begin position="216"/>
        <end position="243"/>
    </location>
</feature>
<evidence type="ECO:0000313" key="5">
    <source>
        <dbReference type="WBParaSite" id="PSAMB.scaffold344size55691.g5021.t1"/>
    </source>
</evidence>